<dbReference type="SMART" id="SM00558">
    <property type="entry name" value="JmjC"/>
    <property type="match status" value="1"/>
</dbReference>
<evidence type="ECO:0000313" key="3">
    <source>
        <dbReference type="Proteomes" id="UP001160130"/>
    </source>
</evidence>
<dbReference type="PROSITE" id="PS51184">
    <property type="entry name" value="JMJC"/>
    <property type="match status" value="1"/>
</dbReference>
<gene>
    <name evidence="2" type="ORF">M2272_003448</name>
</gene>
<proteinExistence type="predicted"/>
<evidence type="ECO:0000259" key="1">
    <source>
        <dbReference type="PROSITE" id="PS51184"/>
    </source>
</evidence>
<dbReference type="RefSeq" id="WP_280833399.1">
    <property type="nucleotide sequence ID" value="NZ_JARXVE010000005.1"/>
</dbReference>
<dbReference type="EMBL" id="JARXVE010000005">
    <property type="protein sequence ID" value="MDH6196795.1"/>
    <property type="molecule type" value="Genomic_DNA"/>
</dbReference>
<keyword evidence="3" id="KW-1185">Reference proteome</keyword>
<dbReference type="SUPFAM" id="SSF51197">
    <property type="entry name" value="Clavaminate synthase-like"/>
    <property type="match status" value="1"/>
</dbReference>
<dbReference type="Pfam" id="PF08007">
    <property type="entry name" value="JmjC_2"/>
    <property type="match status" value="1"/>
</dbReference>
<sequence>MPILDIDPDQWRAHVDRAPFRIRHHLADDDRMSAEALARLTDQLPTDSVEHNYGALPTLHYGVPTAKADRAPAEILQSADFLGTWMAIKNVEQDPGYRALLLECLSGVPDIGDPQLAPHNQQGFVFVSARRSVTPAHYDSEENFLLQLRGSKEITIGSWPDRDTQQREMEAKQFGGHRYLPFLPAEPKTFRLEPGDGVYVPPNSPHFVEVSDQPSISFSVTFRTTRSDIHDNVVHLNARLRKLGLTPRPPGAGVHIDRAKSLVTRIHARAMQRWK</sequence>
<organism evidence="2 3">
    <name type="scientific">Mycolicibacterium frederiksbergense</name>
    <dbReference type="NCBI Taxonomy" id="117567"/>
    <lineage>
        <taxon>Bacteria</taxon>
        <taxon>Bacillati</taxon>
        <taxon>Actinomycetota</taxon>
        <taxon>Actinomycetes</taxon>
        <taxon>Mycobacteriales</taxon>
        <taxon>Mycobacteriaceae</taxon>
        <taxon>Mycolicibacterium</taxon>
    </lineage>
</organism>
<dbReference type="Gene3D" id="2.60.120.650">
    <property type="entry name" value="Cupin"/>
    <property type="match status" value="1"/>
</dbReference>
<accession>A0ABT6L3A3</accession>
<protein>
    <recommendedName>
        <fullName evidence="1">JmjC domain-containing protein</fullName>
    </recommendedName>
</protein>
<comment type="caution">
    <text evidence="2">The sequence shown here is derived from an EMBL/GenBank/DDBJ whole genome shotgun (WGS) entry which is preliminary data.</text>
</comment>
<evidence type="ECO:0000313" key="2">
    <source>
        <dbReference type="EMBL" id="MDH6196795.1"/>
    </source>
</evidence>
<feature type="domain" description="JmjC" evidence="1">
    <location>
        <begin position="97"/>
        <end position="239"/>
    </location>
</feature>
<dbReference type="Proteomes" id="UP001160130">
    <property type="component" value="Unassembled WGS sequence"/>
</dbReference>
<dbReference type="InterPro" id="IPR003347">
    <property type="entry name" value="JmjC_dom"/>
</dbReference>
<name>A0ABT6L3A3_9MYCO</name>
<reference evidence="2 3" key="1">
    <citation type="submission" date="2023-04" db="EMBL/GenBank/DDBJ databases">
        <title>Forest soil microbial communities from Buena Vista Peninsula, Colon Province, Panama.</title>
        <authorList>
            <person name="Bouskill N."/>
        </authorList>
    </citation>
    <scope>NUCLEOTIDE SEQUENCE [LARGE SCALE GENOMIC DNA]</scope>
    <source>
        <strain evidence="2 3">AC80</strain>
    </source>
</reference>